<accession>A0A9Q1JCK2</accession>
<comment type="caution">
    <text evidence="1">The sequence shown here is derived from an EMBL/GenBank/DDBJ whole genome shotgun (WGS) entry which is preliminary data.</text>
</comment>
<protein>
    <submittedName>
        <fullName evidence="1">Uncharacterized protein</fullName>
    </submittedName>
</protein>
<gene>
    <name evidence="1" type="ORF">SKAU_G00024790</name>
</gene>
<reference evidence="1" key="1">
    <citation type="journal article" date="2023" name="Science">
        <title>Genome structures resolve the early diversification of teleost fishes.</title>
        <authorList>
            <person name="Parey E."/>
            <person name="Louis A."/>
            <person name="Montfort J."/>
            <person name="Bouchez O."/>
            <person name="Roques C."/>
            <person name="Iampietro C."/>
            <person name="Lluch J."/>
            <person name="Castinel A."/>
            <person name="Donnadieu C."/>
            <person name="Desvignes T."/>
            <person name="Floi Bucao C."/>
            <person name="Jouanno E."/>
            <person name="Wen M."/>
            <person name="Mejri S."/>
            <person name="Dirks R."/>
            <person name="Jansen H."/>
            <person name="Henkel C."/>
            <person name="Chen W.J."/>
            <person name="Zahm M."/>
            <person name="Cabau C."/>
            <person name="Klopp C."/>
            <person name="Thompson A.W."/>
            <person name="Robinson-Rechavi M."/>
            <person name="Braasch I."/>
            <person name="Lecointre G."/>
            <person name="Bobe J."/>
            <person name="Postlethwait J.H."/>
            <person name="Berthelot C."/>
            <person name="Roest Crollius H."/>
            <person name="Guiguen Y."/>
        </authorList>
    </citation>
    <scope>NUCLEOTIDE SEQUENCE</scope>
    <source>
        <strain evidence="1">WJC10195</strain>
    </source>
</reference>
<organism evidence="1 2">
    <name type="scientific">Synaphobranchus kaupii</name>
    <name type="common">Kaup's arrowtooth eel</name>
    <dbReference type="NCBI Taxonomy" id="118154"/>
    <lineage>
        <taxon>Eukaryota</taxon>
        <taxon>Metazoa</taxon>
        <taxon>Chordata</taxon>
        <taxon>Craniata</taxon>
        <taxon>Vertebrata</taxon>
        <taxon>Euteleostomi</taxon>
        <taxon>Actinopterygii</taxon>
        <taxon>Neopterygii</taxon>
        <taxon>Teleostei</taxon>
        <taxon>Anguilliformes</taxon>
        <taxon>Synaphobranchidae</taxon>
        <taxon>Synaphobranchus</taxon>
    </lineage>
</organism>
<keyword evidence="2" id="KW-1185">Reference proteome</keyword>
<evidence type="ECO:0000313" key="1">
    <source>
        <dbReference type="EMBL" id="KAJ8381701.1"/>
    </source>
</evidence>
<proteinExistence type="predicted"/>
<dbReference type="Proteomes" id="UP001152622">
    <property type="component" value="Chromosome 1"/>
</dbReference>
<sequence>MRLLAVSRREIAIGARQAQKGTDVLEVIPTDWAGSGTLRSSVLHSTFTEPAEGENPSGVNRGHSSRGWASEWGFWKVPLRFCIACPHRSRTLARSRTRGSRSVARRVCRDSRRAVRWRDSGHRPISQHALRSGKQADRGLRIMVTDGDTHVCAHELIMNSAGRYIKHRHITNTG</sequence>
<name>A0A9Q1JCK2_SYNKA</name>
<evidence type="ECO:0000313" key="2">
    <source>
        <dbReference type="Proteomes" id="UP001152622"/>
    </source>
</evidence>
<dbReference type="EMBL" id="JAINUF010000001">
    <property type="protein sequence ID" value="KAJ8381701.1"/>
    <property type="molecule type" value="Genomic_DNA"/>
</dbReference>
<dbReference type="AlphaFoldDB" id="A0A9Q1JCK2"/>